<dbReference type="InterPro" id="IPR048781">
    <property type="entry name" value="Sos7_CC"/>
</dbReference>
<organism evidence="3 4">
    <name type="scientific">Acrasis kona</name>
    <dbReference type="NCBI Taxonomy" id="1008807"/>
    <lineage>
        <taxon>Eukaryota</taxon>
        <taxon>Discoba</taxon>
        <taxon>Heterolobosea</taxon>
        <taxon>Tetramitia</taxon>
        <taxon>Eutetramitia</taxon>
        <taxon>Acrasidae</taxon>
        <taxon>Acrasis</taxon>
    </lineage>
</organism>
<evidence type="ECO:0000313" key="3">
    <source>
        <dbReference type="EMBL" id="KAL0486739.1"/>
    </source>
</evidence>
<sequence>MQTVESNTTSFDENSLNFIKLKSDPSRYEEKDVEYECAKQHYSKLKFGLCELDAKRLFLDYINDLGTSIEFPTDQQLKELEEKVISMKKELRNQRQKNSELKQEFLTKTEEVMKSYDDVLIKRRLYEEKWDEDEDIPDPKSPVLDPIAEETTKGDFEILPRLVMKLKGVEILECVPTSTGTAYKLRISVDIDQDKPVLIDTSVEFEKNANGTKISSISLQGEYGDIIEYTLEASNLDYFINEVKERTRSFYGLYL</sequence>
<dbReference type="Pfam" id="PF20882">
    <property type="entry name" value="Sos7"/>
    <property type="match status" value="1"/>
</dbReference>
<feature type="domain" description="Kinetochore protein Sos7 coiled-coil" evidence="2">
    <location>
        <begin position="42"/>
        <end position="116"/>
    </location>
</feature>
<protein>
    <recommendedName>
        <fullName evidence="2">Kinetochore protein Sos7 coiled-coil domain-containing protein</fullName>
    </recommendedName>
</protein>
<name>A0AAW2ZBS0_9EUKA</name>
<keyword evidence="4" id="KW-1185">Reference proteome</keyword>
<evidence type="ECO:0000259" key="2">
    <source>
        <dbReference type="Pfam" id="PF20882"/>
    </source>
</evidence>
<evidence type="ECO:0000313" key="4">
    <source>
        <dbReference type="Proteomes" id="UP001431209"/>
    </source>
</evidence>
<accession>A0AAW2ZBS0</accession>
<proteinExistence type="predicted"/>
<keyword evidence="1" id="KW-0175">Coiled coil</keyword>
<evidence type="ECO:0000256" key="1">
    <source>
        <dbReference type="SAM" id="Coils"/>
    </source>
</evidence>
<dbReference type="AlphaFoldDB" id="A0AAW2ZBS0"/>
<dbReference type="Proteomes" id="UP001431209">
    <property type="component" value="Unassembled WGS sequence"/>
</dbReference>
<comment type="caution">
    <text evidence="3">The sequence shown here is derived from an EMBL/GenBank/DDBJ whole genome shotgun (WGS) entry which is preliminary data.</text>
</comment>
<feature type="coiled-coil region" evidence="1">
    <location>
        <begin position="77"/>
        <end position="111"/>
    </location>
</feature>
<gene>
    <name evidence="3" type="ORF">AKO1_001601</name>
</gene>
<dbReference type="EMBL" id="JAOPGA020001261">
    <property type="protein sequence ID" value="KAL0486739.1"/>
    <property type="molecule type" value="Genomic_DNA"/>
</dbReference>
<reference evidence="3 4" key="1">
    <citation type="submission" date="2024-03" db="EMBL/GenBank/DDBJ databases">
        <title>The Acrasis kona genome and developmental transcriptomes reveal deep origins of eukaryotic multicellular pathways.</title>
        <authorList>
            <person name="Sheikh S."/>
            <person name="Fu C.-J."/>
            <person name="Brown M.W."/>
            <person name="Baldauf S.L."/>
        </authorList>
    </citation>
    <scope>NUCLEOTIDE SEQUENCE [LARGE SCALE GENOMIC DNA]</scope>
    <source>
        <strain evidence="3 4">ATCC MYA-3509</strain>
    </source>
</reference>